<organism evidence="2 3">
    <name type="scientific">Marasmius tenuissimus</name>
    <dbReference type="NCBI Taxonomy" id="585030"/>
    <lineage>
        <taxon>Eukaryota</taxon>
        <taxon>Fungi</taxon>
        <taxon>Dikarya</taxon>
        <taxon>Basidiomycota</taxon>
        <taxon>Agaricomycotina</taxon>
        <taxon>Agaricomycetes</taxon>
        <taxon>Agaricomycetidae</taxon>
        <taxon>Agaricales</taxon>
        <taxon>Marasmiineae</taxon>
        <taxon>Marasmiaceae</taxon>
        <taxon>Marasmius</taxon>
    </lineage>
</organism>
<dbReference type="EMBL" id="JBBXMP010000075">
    <property type="protein sequence ID" value="KAL0063687.1"/>
    <property type="molecule type" value="Genomic_DNA"/>
</dbReference>
<evidence type="ECO:0000256" key="1">
    <source>
        <dbReference type="SAM" id="MobiDB-lite"/>
    </source>
</evidence>
<evidence type="ECO:0000313" key="3">
    <source>
        <dbReference type="Proteomes" id="UP001437256"/>
    </source>
</evidence>
<comment type="caution">
    <text evidence="2">The sequence shown here is derived from an EMBL/GenBank/DDBJ whole genome shotgun (WGS) entry which is preliminary data.</text>
</comment>
<feature type="compositionally biased region" description="Polar residues" evidence="1">
    <location>
        <begin position="84"/>
        <end position="96"/>
    </location>
</feature>
<dbReference type="Proteomes" id="UP001437256">
    <property type="component" value="Unassembled WGS sequence"/>
</dbReference>
<sequence length="96" mass="10958">MHRSSAKSIQRARARLKLEGTRQRNASIEDLVPYITEIKRKDPHMGARTLVKRLRLHHNLKVPEKRVAECMKELEKGKVEQTKSADCSESSGVPVI</sequence>
<name>A0ABR2ZTP4_9AGAR</name>
<protein>
    <submittedName>
        <fullName evidence="2">Uncharacterized protein</fullName>
    </submittedName>
</protein>
<keyword evidence="3" id="KW-1185">Reference proteome</keyword>
<reference evidence="2 3" key="1">
    <citation type="submission" date="2024-05" db="EMBL/GenBank/DDBJ databases">
        <title>A draft genome resource for the thread blight pathogen Marasmius tenuissimus strain MS-2.</title>
        <authorList>
            <person name="Yulfo-Soto G.E."/>
            <person name="Baruah I.K."/>
            <person name="Amoako-Attah I."/>
            <person name="Bukari Y."/>
            <person name="Meinhardt L.W."/>
            <person name="Bailey B.A."/>
            <person name="Cohen S.P."/>
        </authorList>
    </citation>
    <scope>NUCLEOTIDE SEQUENCE [LARGE SCALE GENOMIC DNA]</scope>
    <source>
        <strain evidence="2 3">MS-2</strain>
    </source>
</reference>
<accession>A0ABR2ZTP4</accession>
<evidence type="ECO:0000313" key="2">
    <source>
        <dbReference type="EMBL" id="KAL0063687.1"/>
    </source>
</evidence>
<gene>
    <name evidence="2" type="ORF">AAF712_009379</name>
</gene>
<proteinExistence type="predicted"/>
<feature type="region of interest" description="Disordered" evidence="1">
    <location>
        <begin position="77"/>
        <end position="96"/>
    </location>
</feature>